<evidence type="ECO:0008006" key="4">
    <source>
        <dbReference type="Google" id="ProtNLM"/>
    </source>
</evidence>
<evidence type="ECO:0000313" key="3">
    <source>
        <dbReference type="Proteomes" id="UP000626244"/>
    </source>
</evidence>
<name>A0A8J3AD48_9BACI</name>
<reference evidence="3" key="1">
    <citation type="journal article" date="2019" name="Int. J. Syst. Evol. Microbiol.">
        <title>The Global Catalogue of Microorganisms (GCM) 10K type strain sequencing project: providing services to taxonomists for standard genome sequencing and annotation.</title>
        <authorList>
            <consortium name="The Broad Institute Genomics Platform"/>
            <consortium name="The Broad Institute Genome Sequencing Center for Infectious Disease"/>
            <person name="Wu L."/>
            <person name="Ma J."/>
        </authorList>
    </citation>
    <scope>NUCLEOTIDE SEQUENCE [LARGE SCALE GENOMIC DNA]</scope>
    <source>
        <strain evidence="3">CGMCC 1.14993</strain>
    </source>
</reference>
<sequence length="166" mass="18492">MSIKNRIKQLFPLVMCLSIITACSNDSNEQVISKKKESTKLKSGNFVLQIKTPTEVRMGDKFELEGSIKYIGEKETYLLHGSKDIHFVITNVHGQNIDDDTAYAGVGMETKLKTGDVLSEKEGYKINKKGTYNIAVITSFDESVSGDIEDGKRVQMKINGLKLIVK</sequence>
<dbReference type="EMBL" id="BMHB01000001">
    <property type="protein sequence ID" value="GGI11850.1"/>
    <property type="molecule type" value="Genomic_DNA"/>
</dbReference>
<accession>A0A8J3AD48</accession>
<comment type="caution">
    <text evidence="2">The sequence shown here is derived from an EMBL/GenBank/DDBJ whole genome shotgun (WGS) entry which is preliminary data.</text>
</comment>
<feature type="signal peptide" evidence="1">
    <location>
        <begin position="1"/>
        <end position="24"/>
    </location>
</feature>
<feature type="chain" id="PRO_5038570421" description="Lipoprotein" evidence="1">
    <location>
        <begin position="25"/>
        <end position="166"/>
    </location>
</feature>
<dbReference type="Proteomes" id="UP000626244">
    <property type="component" value="Unassembled WGS sequence"/>
</dbReference>
<gene>
    <name evidence="2" type="ORF">GCM10007380_09910</name>
</gene>
<evidence type="ECO:0000256" key="1">
    <source>
        <dbReference type="SAM" id="SignalP"/>
    </source>
</evidence>
<organism evidence="2 3">
    <name type="scientific">Gottfriedia solisilvae</name>
    <dbReference type="NCBI Taxonomy" id="1516104"/>
    <lineage>
        <taxon>Bacteria</taxon>
        <taxon>Bacillati</taxon>
        <taxon>Bacillota</taxon>
        <taxon>Bacilli</taxon>
        <taxon>Bacillales</taxon>
        <taxon>Bacillaceae</taxon>
        <taxon>Gottfriedia</taxon>
    </lineage>
</organism>
<dbReference type="AlphaFoldDB" id="A0A8J3AD48"/>
<protein>
    <recommendedName>
        <fullName evidence="4">Lipoprotein</fullName>
    </recommendedName>
</protein>
<proteinExistence type="predicted"/>
<dbReference type="PROSITE" id="PS51257">
    <property type="entry name" value="PROKAR_LIPOPROTEIN"/>
    <property type="match status" value="1"/>
</dbReference>
<keyword evidence="3" id="KW-1185">Reference proteome</keyword>
<evidence type="ECO:0000313" key="2">
    <source>
        <dbReference type="EMBL" id="GGI11850.1"/>
    </source>
</evidence>
<keyword evidence="1" id="KW-0732">Signal</keyword>
<dbReference type="RefSeq" id="WP_087999214.1">
    <property type="nucleotide sequence ID" value="NZ_BMHB01000001.1"/>
</dbReference>